<proteinExistence type="predicted"/>
<comment type="caution">
    <text evidence="3">The sequence shown here is derived from an EMBL/GenBank/DDBJ whole genome shotgun (WGS) entry which is preliminary data.</text>
</comment>
<organism evidence="3 4">
    <name type="scientific">Orbilia ellipsospora</name>
    <dbReference type="NCBI Taxonomy" id="2528407"/>
    <lineage>
        <taxon>Eukaryota</taxon>
        <taxon>Fungi</taxon>
        <taxon>Dikarya</taxon>
        <taxon>Ascomycota</taxon>
        <taxon>Pezizomycotina</taxon>
        <taxon>Orbiliomycetes</taxon>
        <taxon>Orbiliales</taxon>
        <taxon>Orbiliaceae</taxon>
        <taxon>Orbilia</taxon>
    </lineage>
</organism>
<evidence type="ECO:0000256" key="2">
    <source>
        <dbReference type="SAM" id="Phobius"/>
    </source>
</evidence>
<gene>
    <name evidence="3" type="ORF">TWF694_009407</name>
</gene>
<feature type="transmembrane region" description="Helical" evidence="2">
    <location>
        <begin position="457"/>
        <end position="476"/>
    </location>
</feature>
<evidence type="ECO:0000313" key="3">
    <source>
        <dbReference type="EMBL" id="KAK6539163.1"/>
    </source>
</evidence>
<reference evidence="3 4" key="1">
    <citation type="submission" date="2019-10" db="EMBL/GenBank/DDBJ databases">
        <authorList>
            <person name="Palmer J.M."/>
        </authorList>
    </citation>
    <scope>NUCLEOTIDE SEQUENCE [LARGE SCALE GENOMIC DNA]</scope>
    <source>
        <strain evidence="3 4">TWF694</strain>
    </source>
</reference>
<evidence type="ECO:0000313" key="4">
    <source>
        <dbReference type="Proteomes" id="UP001365542"/>
    </source>
</evidence>
<name>A0AAV9XH13_9PEZI</name>
<feature type="transmembrane region" description="Helical" evidence="2">
    <location>
        <begin position="320"/>
        <end position="340"/>
    </location>
</feature>
<dbReference type="Proteomes" id="UP001365542">
    <property type="component" value="Unassembled WGS sequence"/>
</dbReference>
<feature type="transmembrane region" description="Helical" evidence="2">
    <location>
        <begin position="430"/>
        <end position="451"/>
    </location>
</feature>
<feature type="transmembrane region" description="Helical" evidence="2">
    <location>
        <begin position="288"/>
        <end position="308"/>
    </location>
</feature>
<evidence type="ECO:0000256" key="1">
    <source>
        <dbReference type="SAM" id="MobiDB-lite"/>
    </source>
</evidence>
<feature type="region of interest" description="Disordered" evidence="1">
    <location>
        <begin position="146"/>
        <end position="167"/>
    </location>
</feature>
<protein>
    <submittedName>
        <fullName evidence="3">Uncharacterized protein</fullName>
    </submittedName>
</protein>
<dbReference type="EMBL" id="JAVHJO010000006">
    <property type="protein sequence ID" value="KAK6539163.1"/>
    <property type="molecule type" value="Genomic_DNA"/>
</dbReference>
<keyword evidence="2" id="KW-1133">Transmembrane helix</keyword>
<keyword evidence="4" id="KW-1185">Reference proteome</keyword>
<keyword evidence="2" id="KW-0472">Membrane</keyword>
<accession>A0AAV9XH13</accession>
<keyword evidence="2" id="KW-0812">Transmembrane</keyword>
<dbReference type="AlphaFoldDB" id="A0AAV9XH13"/>
<sequence length="511" mass="57031">MAPIDDAQAIEILEIIKLLALANGTDFLTGNSTGKSTSKFPAPGSPQWTDSLNANSVQLIAMLVSDAGIAAEQPQWWNAAPLGCLLIGIQPRGGWQIFQRSVQWGQDRWSKSFGVGCPPNVLYQYFTCSIRNRIEVWNSENFDSPTLQLSDEEHEPRGRQDSTASTIEKGLMRATTTSSQLDAVTQKPKQVNKWQRMKIDDSRDFDMARPSKLVDGSRGGQGFMCEMLRPKEGVTYTIEEQAYWQYVSIVLVVAALLKNGDHKQWRNVLAEDFQVDHRLGKVFSRLRTGLIIFNIFTIILILTVAYSMFRENIYKGGLSFVIQLVSLSAWAFGAIGLLMMGGNPRVEMVQQSVPEHIQERINDGIERASSSQFNENRSASYAEREFISLQFGYLSGSTFTPSSHGTCKVHHQVVQEICSKRLKLVRPWSWILCMIWFLLFLGISVGLLIASSLVATIYSQILAVGILVLTAVARGWGISGSEEWMIPNHFMRKGAGYGTKLLGKMESRAKA</sequence>